<organism evidence="4 5">
    <name type="scientific">Deinococcus metallilatus</name>
    <dbReference type="NCBI Taxonomy" id="1211322"/>
    <lineage>
        <taxon>Bacteria</taxon>
        <taxon>Thermotogati</taxon>
        <taxon>Deinococcota</taxon>
        <taxon>Deinococci</taxon>
        <taxon>Deinococcales</taxon>
        <taxon>Deinococcaceae</taxon>
        <taxon>Deinococcus</taxon>
    </lineage>
</organism>
<gene>
    <name evidence="4" type="ORF">FCS05_18670</name>
    <name evidence="3" type="ORF">HNQ10_004071</name>
</gene>
<evidence type="ECO:0008006" key="7">
    <source>
        <dbReference type="Google" id="ProtNLM"/>
    </source>
</evidence>
<dbReference type="EMBL" id="VBRC01000020">
    <property type="protein sequence ID" value="TLK21809.1"/>
    <property type="molecule type" value="Genomic_DNA"/>
</dbReference>
<name>A0AAJ5F5K9_9DEIO</name>
<evidence type="ECO:0000256" key="1">
    <source>
        <dbReference type="SAM" id="MobiDB-lite"/>
    </source>
</evidence>
<feature type="region of interest" description="Disordered" evidence="1">
    <location>
        <begin position="137"/>
        <end position="220"/>
    </location>
</feature>
<reference evidence="4 5" key="1">
    <citation type="submission" date="2019-04" db="EMBL/GenBank/DDBJ databases">
        <title>Deinococcus metalilatus MA1002 mutant No.5.</title>
        <authorList>
            <person name="Park W."/>
            <person name="Park C."/>
        </authorList>
    </citation>
    <scope>NUCLEOTIDE SEQUENCE [LARGE SCALE GENOMIC DNA]</scope>
    <source>
        <strain evidence="4 5">MA1002-m5</strain>
    </source>
</reference>
<dbReference type="AlphaFoldDB" id="A0AAJ5F5K9"/>
<feature type="signal peptide" evidence="2">
    <location>
        <begin position="1"/>
        <end position="22"/>
    </location>
</feature>
<accession>A0AAJ5F5K9</accession>
<evidence type="ECO:0000313" key="3">
    <source>
        <dbReference type="EMBL" id="MBB5297200.1"/>
    </source>
</evidence>
<reference evidence="3 6" key="2">
    <citation type="submission" date="2020-08" db="EMBL/GenBank/DDBJ databases">
        <title>Genomic Encyclopedia of Type Strains, Phase IV (KMG-IV): sequencing the most valuable type-strain genomes for metagenomic binning, comparative biology and taxonomic classification.</title>
        <authorList>
            <person name="Goeker M."/>
        </authorList>
    </citation>
    <scope>NUCLEOTIDE SEQUENCE [LARGE SCALE GENOMIC DNA]</scope>
    <source>
        <strain evidence="3 6">DSM 105434</strain>
    </source>
</reference>
<evidence type="ECO:0000313" key="4">
    <source>
        <dbReference type="EMBL" id="TLK21809.1"/>
    </source>
</evidence>
<proteinExistence type="predicted"/>
<feature type="chain" id="PRO_5042529609" description="AMIN domain-containing protein" evidence="2">
    <location>
        <begin position="23"/>
        <end position="361"/>
    </location>
</feature>
<keyword evidence="2" id="KW-0732">Signal</keyword>
<evidence type="ECO:0000313" key="6">
    <source>
        <dbReference type="Proteomes" id="UP000536909"/>
    </source>
</evidence>
<protein>
    <recommendedName>
        <fullName evidence="7">AMIN domain-containing protein</fullName>
    </recommendedName>
</protein>
<dbReference type="RefSeq" id="WP_129117473.1">
    <property type="nucleotide sequence ID" value="NZ_BSUI01000036.1"/>
</dbReference>
<sequence length="361" mass="37443">MGRIKVAALTALLLTGLGGVQAQQQGTVQRGVQRTFTVSDLTNDKLGRIVASSNFQVSITLPGEVQNVGVNASKQAALVPTVDKSDGRVIYLDVLKPGGFATLNIRLVNEGGEPLILKMTVELSNATSGVLTYSITQGSQARTAPAPATARPAPASTRPATTTAVPAQTTRLGAATTAPSRPTATAAHPSLPASTPARATAAPARPMTLPATSPQNTRPTTTAQVITLARPATTARAVQGTSSTNVQDGLRLEVALVPGQTGTSRTLTYQVRDTASTDNISYILMPRATVRGGGRSLTNSVTITPNVPQPVTGSGVQGTVKLDVTNLSRDETTVLLFEVRPVDTKLQRPLTTKYIGVAVKL</sequence>
<keyword evidence="6" id="KW-1185">Reference proteome</keyword>
<feature type="compositionally biased region" description="Low complexity" evidence="1">
    <location>
        <begin position="141"/>
        <end position="212"/>
    </location>
</feature>
<evidence type="ECO:0000256" key="2">
    <source>
        <dbReference type="SAM" id="SignalP"/>
    </source>
</evidence>
<evidence type="ECO:0000313" key="5">
    <source>
        <dbReference type="Proteomes" id="UP000308000"/>
    </source>
</evidence>
<dbReference type="Proteomes" id="UP000536909">
    <property type="component" value="Unassembled WGS sequence"/>
</dbReference>
<dbReference type="Proteomes" id="UP000308000">
    <property type="component" value="Unassembled WGS sequence"/>
</dbReference>
<dbReference type="EMBL" id="JACHFV010000019">
    <property type="protein sequence ID" value="MBB5297200.1"/>
    <property type="molecule type" value="Genomic_DNA"/>
</dbReference>
<comment type="caution">
    <text evidence="4">The sequence shown here is derived from an EMBL/GenBank/DDBJ whole genome shotgun (WGS) entry which is preliminary data.</text>
</comment>